<proteinExistence type="predicted"/>
<feature type="transmembrane region" description="Helical" evidence="1">
    <location>
        <begin position="222"/>
        <end position="251"/>
    </location>
</feature>
<feature type="transmembrane region" description="Helical" evidence="1">
    <location>
        <begin position="153"/>
        <end position="174"/>
    </location>
</feature>
<feature type="transmembrane region" description="Helical" evidence="1">
    <location>
        <begin position="20"/>
        <end position="43"/>
    </location>
</feature>
<evidence type="ECO:0000313" key="2">
    <source>
        <dbReference type="EMBL" id="TMS32937.1"/>
    </source>
</evidence>
<keyword evidence="1" id="KW-1133">Transmembrane helix</keyword>
<organism evidence="2 3">
    <name type="scientific">Steinernema carpocapsae</name>
    <name type="common">Entomopathogenic nematode</name>
    <dbReference type="NCBI Taxonomy" id="34508"/>
    <lineage>
        <taxon>Eukaryota</taxon>
        <taxon>Metazoa</taxon>
        <taxon>Ecdysozoa</taxon>
        <taxon>Nematoda</taxon>
        <taxon>Chromadorea</taxon>
        <taxon>Rhabditida</taxon>
        <taxon>Tylenchina</taxon>
        <taxon>Panagrolaimomorpha</taxon>
        <taxon>Strongyloidoidea</taxon>
        <taxon>Steinernematidae</taxon>
        <taxon>Steinernema</taxon>
    </lineage>
</organism>
<evidence type="ECO:0000313" key="3">
    <source>
        <dbReference type="Proteomes" id="UP000298663"/>
    </source>
</evidence>
<reference evidence="2 3" key="2">
    <citation type="journal article" date="2019" name="G3 (Bethesda)">
        <title>Hybrid Assembly of the Genome of the Entomopathogenic Nematode Steinernema carpocapsae Identifies the X-Chromosome.</title>
        <authorList>
            <person name="Serra L."/>
            <person name="Macchietto M."/>
            <person name="Macias-Munoz A."/>
            <person name="McGill C.J."/>
            <person name="Rodriguez I.M."/>
            <person name="Rodriguez B."/>
            <person name="Murad R."/>
            <person name="Mortazavi A."/>
        </authorList>
    </citation>
    <scope>NUCLEOTIDE SEQUENCE [LARGE SCALE GENOMIC DNA]</scope>
    <source>
        <strain evidence="2 3">ALL</strain>
    </source>
</reference>
<dbReference type="EMBL" id="AZBU02000001">
    <property type="protein sequence ID" value="TMS32937.1"/>
    <property type="molecule type" value="Genomic_DNA"/>
</dbReference>
<keyword evidence="3" id="KW-1185">Reference proteome</keyword>
<evidence type="ECO:0000256" key="1">
    <source>
        <dbReference type="SAM" id="Phobius"/>
    </source>
</evidence>
<name>A0A4U8ULE4_STECR</name>
<dbReference type="Proteomes" id="UP000298663">
    <property type="component" value="Chromosome X"/>
</dbReference>
<reference evidence="2 3" key="1">
    <citation type="journal article" date="2015" name="Genome Biol.">
        <title>Comparative genomics of Steinernema reveals deeply conserved gene regulatory networks.</title>
        <authorList>
            <person name="Dillman A.R."/>
            <person name="Macchietto M."/>
            <person name="Porter C.F."/>
            <person name="Rogers A."/>
            <person name="Williams B."/>
            <person name="Antoshechkin I."/>
            <person name="Lee M.M."/>
            <person name="Goodwin Z."/>
            <person name="Lu X."/>
            <person name="Lewis E.E."/>
            <person name="Goodrich-Blair H."/>
            <person name="Stock S.P."/>
            <person name="Adams B.J."/>
            <person name="Sternberg P.W."/>
            <person name="Mortazavi A."/>
        </authorList>
    </citation>
    <scope>NUCLEOTIDE SEQUENCE [LARGE SCALE GENOMIC DNA]</scope>
    <source>
        <strain evidence="2 3">ALL</strain>
    </source>
</reference>
<comment type="caution">
    <text evidence="2">The sequence shown here is derived from an EMBL/GenBank/DDBJ whole genome shotgun (WGS) entry which is preliminary data.</text>
</comment>
<accession>A0A4U8ULE4</accession>
<keyword evidence="1" id="KW-0812">Transmembrane</keyword>
<feature type="transmembrane region" description="Helical" evidence="1">
    <location>
        <begin position="180"/>
        <end position="201"/>
    </location>
</feature>
<feature type="transmembrane region" description="Helical" evidence="1">
    <location>
        <begin position="55"/>
        <end position="76"/>
    </location>
</feature>
<keyword evidence="1" id="KW-0472">Membrane</keyword>
<protein>
    <submittedName>
        <fullName evidence="2">Uncharacterized protein</fullName>
    </submittedName>
</protein>
<sequence length="300" mass="33339">MYTLHTPPTINTWTLPLRLSIASCAVACFTLVLNAVAMALRLIKKTKEPKWPRKILVGIIITNLTLSGCSVAYFGITICHKNGKTQDEVFCLKISVLGSFVIPDGKDIFPPVSHAVMTLFLWSKIPTLTMALRSIPNGLLHKWKKLTPVKWSLPVMATVIAAISVVATATLTALRIDSILIGYVSQFLLSAIIFAFKLMFFHENREKKVYYSPFVKLSYVRGIQVASLVNLSPLILTFLANAAGIICLWSITDESKQQFAKELVTFLVIWLALADIVVTAYLTIWKAFPKVRKVRVATIA</sequence>
<feature type="transmembrane region" description="Helical" evidence="1">
    <location>
        <begin position="263"/>
        <end position="285"/>
    </location>
</feature>
<gene>
    <name evidence="2" type="ORF">L596_000725</name>
</gene>
<dbReference type="EMBL" id="CM016762">
    <property type="protein sequence ID" value="TMS32937.1"/>
    <property type="molecule type" value="Genomic_DNA"/>
</dbReference>
<dbReference type="AlphaFoldDB" id="A0A4U8ULE4"/>